<dbReference type="Proteomes" id="UP000242457">
    <property type="component" value="Unassembled WGS sequence"/>
</dbReference>
<keyword evidence="3" id="KW-1185">Reference proteome</keyword>
<dbReference type="SUPFAM" id="SSF57959">
    <property type="entry name" value="Leucine zipper domain"/>
    <property type="match status" value="1"/>
</dbReference>
<name>A0A2A3ELY2_APICC</name>
<reference evidence="2 3" key="1">
    <citation type="submission" date="2014-07" db="EMBL/GenBank/DDBJ databases">
        <title>Genomic and transcriptomic analysis on Apis cerana provide comprehensive insights into honey bee biology.</title>
        <authorList>
            <person name="Diao Q."/>
            <person name="Sun L."/>
            <person name="Zheng H."/>
            <person name="Zheng H."/>
            <person name="Xu S."/>
            <person name="Wang S."/>
            <person name="Zeng Z."/>
            <person name="Hu F."/>
            <person name="Su S."/>
            <person name="Wu J."/>
        </authorList>
    </citation>
    <scope>NUCLEOTIDE SEQUENCE [LARGE SCALE GENOMIC DNA]</scope>
    <source>
        <tissue evidence="2">Pupae without intestine</tissue>
    </source>
</reference>
<protein>
    <recommendedName>
        <fullName evidence="4">BZIP domain-containing protein</fullName>
    </recommendedName>
</protein>
<sequence>MRLRESLRNTQQPAVTESETLVEPRKRGRGPSKRPCLNRNALMARENRLRKKAYLEKIENKLSFYQQENKNLVNIIKKQGIDIKRLSGEVAYLKSVLNNNTSITTLLRTINDGLQKISTQKKNSLNSNHVSEYSSELNTQHKCTCYTNVKDNILNNQNTNIFITNVNNDSLTEHNTTEDSNNSDHTYIVSKNIEVDNKCNLQNKNVTDTITSTTNITSDDNYMDNTKDLDNLLPIGQTDLSSVDEKKDIDTIGIDFDQLSSFNMDIFEDLPKCDEMMNTVDNLNDASNLFTAEEISQTLDNTGICLHVNSDKVYQEDYKILLSKVTSLLLFNNVIKYETLAYYDSVPLGIDLLATIVQKALAYLTHSYLYHLVLHSILEQLQLELIGKLHRKDFQPIWNIPSTDRVLCIN</sequence>
<gene>
    <name evidence="2" type="ORF">APICC_07421</name>
</gene>
<evidence type="ECO:0008006" key="4">
    <source>
        <dbReference type="Google" id="ProtNLM"/>
    </source>
</evidence>
<accession>A0A2A3ELY2</accession>
<dbReference type="InterPro" id="IPR046347">
    <property type="entry name" value="bZIP_sf"/>
</dbReference>
<feature type="region of interest" description="Disordered" evidence="1">
    <location>
        <begin position="1"/>
        <end position="36"/>
    </location>
</feature>
<feature type="compositionally biased region" description="Polar residues" evidence="1">
    <location>
        <begin position="8"/>
        <end position="19"/>
    </location>
</feature>
<dbReference type="AlphaFoldDB" id="A0A2A3ELY2"/>
<dbReference type="OrthoDB" id="6606299at2759"/>
<proteinExistence type="predicted"/>
<dbReference type="STRING" id="94128.A0A2A3ELY2"/>
<evidence type="ECO:0000313" key="3">
    <source>
        <dbReference type="Proteomes" id="UP000242457"/>
    </source>
</evidence>
<organism evidence="2 3">
    <name type="scientific">Apis cerana cerana</name>
    <name type="common">Oriental honeybee</name>
    <dbReference type="NCBI Taxonomy" id="94128"/>
    <lineage>
        <taxon>Eukaryota</taxon>
        <taxon>Metazoa</taxon>
        <taxon>Ecdysozoa</taxon>
        <taxon>Arthropoda</taxon>
        <taxon>Hexapoda</taxon>
        <taxon>Insecta</taxon>
        <taxon>Pterygota</taxon>
        <taxon>Neoptera</taxon>
        <taxon>Endopterygota</taxon>
        <taxon>Hymenoptera</taxon>
        <taxon>Apocrita</taxon>
        <taxon>Aculeata</taxon>
        <taxon>Apoidea</taxon>
        <taxon>Anthophila</taxon>
        <taxon>Apidae</taxon>
        <taxon>Apis</taxon>
    </lineage>
</organism>
<evidence type="ECO:0000313" key="2">
    <source>
        <dbReference type="EMBL" id="PBC32504.1"/>
    </source>
</evidence>
<evidence type="ECO:0000256" key="1">
    <source>
        <dbReference type="SAM" id="MobiDB-lite"/>
    </source>
</evidence>
<dbReference type="EMBL" id="KZ288215">
    <property type="protein sequence ID" value="PBC32504.1"/>
    <property type="molecule type" value="Genomic_DNA"/>
</dbReference>
<dbReference type="GO" id="GO:0003700">
    <property type="term" value="F:DNA-binding transcription factor activity"/>
    <property type="evidence" value="ECO:0007669"/>
    <property type="project" value="InterPro"/>
</dbReference>